<sequence length="184" mass="19087">MVAIPYHSLDLLFFIAAGQPLPSSLTALAPHHYHPRRCPFLASSSAPVAGRRLRLFSATIFLFLLYPTTPSCIFLLNLYRCPAAPASSSAIVVATPSTACSPYCRYLAALHLLGAPHDAAASSPAVAALTTTASSNHAPYCCTSLLPPLPLLAAPCSSPGCRSNCCPSLSLPPLATTAAPTISN</sequence>
<keyword evidence="1" id="KW-0472">Membrane</keyword>
<comment type="caution">
    <text evidence="2">The sequence shown here is derived from an EMBL/GenBank/DDBJ whole genome shotgun (WGS) entry which is preliminary data.</text>
</comment>
<evidence type="ECO:0000313" key="3">
    <source>
        <dbReference type="Proteomes" id="UP000287651"/>
    </source>
</evidence>
<proteinExistence type="predicted"/>
<name>A0A427AZA9_ENSVE</name>
<feature type="transmembrane region" description="Helical" evidence="1">
    <location>
        <begin position="55"/>
        <end position="79"/>
    </location>
</feature>
<gene>
    <name evidence="2" type="ORF">B296_00007231</name>
</gene>
<keyword evidence="1" id="KW-0812">Transmembrane</keyword>
<organism evidence="2 3">
    <name type="scientific">Ensete ventricosum</name>
    <name type="common">Abyssinian banana</name>
    <name type="synonym">Musa ensete</name>
    <dbReference type="NCBI Taxonomy" id="4639"/>
    <lineage>
        <taxon>Eukaryota</taxon>
        <taxon>Viridiplantae</taxon>
        <taxon>Streptophyta</taxon>
        <taxon>Embryophyta</taxon>
        <taxon>Tracheophyta</taxon>
        <taxon>Spermatophyta</taxon>
        <taxon>Magnoliopsida</taxon>
        <taxon>Liliopsida</taxon>
        <taxon>Zingiberales</taxon>
        <taxon>Musaceae</taxon>
        <taxon>Ensete</taxon>
    </lineage>
</organism>
<dbReference type="EMBL" id="AMZH03000878">
    <property type="protein sequence ID" value="RRT81581.1"/>
    <property type="molecule type" value="Genomic_DNA"/>
</dbReference>
<dbReference type="Proteomes" id="UP000287651">
    <property type="component" value="Unassembled WGS sequence"/>
</dbReference>
<accession>A0A427AZA9</accession>
<dbReference type="AlphaFoldDB" id="A0A427AZA9"/>
<evidence type="ECO:0000256" key="1">
    <source>
        <dbReference type="SAM" id="Phobius"/>
    </source>
</evidence>
<keyword evidence="1" id="KW-1133">Transmembrane helix</keyword>
<evidence type="ECO:0000313" key="2">
    <source>
        <dbReference type="EMBL" id="RRT81581.1"/>
    </source>
</evidence>
<protein>
    <submittedName>
        <fullName evidence="2">Uncharacterized protein</fullName>
    </submittedName>
</protein>
<reference evidence="2 3" key="1">
    <citation type="journal article" date="2014" name="Agronomy (Basel)">
        <title>A Draft Genome Sequence for Ensete ventricosum, the Drought-Tolerant Tree Against Hunger.</title>
        <authorList>
            <person name="Harrison J."/>
            <person name="Moore K.A."/>
            <person name="Paszkiewicz K."/>
            <person name="Jones T."/>
            <person name="Grant M."/>
            <person name="Ambacheew D."/>
            <person name="Muzemil S."/>
            <person name="Studholme D.J."/>
        </authorList>
    </citation>
    <scope>NUCLEOTIDE SEQUENCE [LARGE SCALE GENOMIC DNA]</scope>
</reference>